<proteinExistence type="predicted"/>
<dbReference type="GO" id="GO:0008237">
    <property type="term" value="F:metallopeptidase activity"/>
    <property type="evidence" value="ECO:0007669"/>
    <property type="project" value="UniProtKB-KW"/>
</dbReference>
<reference evidence="2" key="1">
    <citation type="submission" date="2023-07" db="EMBL/GenBank/DDBJ databases">
        <title>Genome content predicts the carbon catabolic preferences of heterotrophic bacteria.</title>
        <authorList>
            <person name="Gralka M."/>
        </authorList>
    </citation>
    <scope>NUCLEOTIDE SEQUENCE</scope>
    <source>
        <strain evidence="2">I2M16</strain>
    </source>
</reference>
<dbReference type="Gene3D" id="3.30.2010.10">
    <property type="entry name" value="Metalloproteases ('zincins'), catalytic domain"/>
    <property type="match status" value="1"/>
</dbReference>
<evidence type="ECO:0000313" key="2">
    <source>
        <dbReference type="EMBL" id="MDO6452552.1"/>
    </source>
</evidence>
<accession>A0AAW7XEE2</accession>
<sequence>MNERVLKQPITIMVNGEPYKPDVRFSRRKTAALEIRHGELLVRVPLRTSRAWVLSFIQSRIEWIEKHLTNQCEQMRLHLPDPVEQSRVLLRGQSLHFSFSVATVAKSYVELTEEGVDAFISTRVKKAPEEAAVLILKAWLHEQAELFFQQRTHFWAGQMQLTPHCVKTANFKRMWGRCSSKGEIALNWRLIMAPEEAIDYVIIHELAHLVEFNHSPAFWENVEKFCPEYRQWKQFFQDRSSWLLW</sequence>
<evidence type="ECO:0000313" key="3">
    <source>
        <dbReference type="Proteomes" id="UP001169862"/>
    </source>
</evidence>
<dbReference type="RefSeq" id="WP_303548589.1">
    <property type="nucleotide sequence ID" value="NZ_JAUOPG010000002.1"/>
</dbReference>
<dbReference type="EMBL" id="JAUOPG010000002">
    <property type="protein sequence ID" value="MDO6452552.1"/>
    <property type="molecule type" value="Genomic_DNA"/>
</dbReference>
<dbReference type="Proteomes" id="UP001169862">
    <property type="component" value="Unassembled WGS sequence"/>
</dbReference>
<comment type="caution">
    <text evidence="2">The sequence shown here is derived from an EMBL/GenBank/DDBJ whole genome shotgun (WGS) entry which is preliminary data.</text>
</comment>
<protein>
    <submittedName>
        <fullName evidence="2">SprT family zinc-dependent metalloprotease</fullName>
        <ecNumber evidence="2">3.4.-.-</ecNumber>
    </submittedName>
</protein>
<organism evidence="2 3">
    <name type="scientific">Neptunomonas phycophila</name>
    <dbReference type="NCBI Taxonomy" id="1572645"/>
    <lineage>
        <taxon>Bacteria</taxon>
        <taxon>Pseudomonadati</taxon>
        <taxon>Pseudomonadota</taxon>
        <taxon>Gammaproteobacteria</taxon>
        <taxon>Oceanospirillales</taxon>
        <taxon>Oceanospirillaceae</taxon>
        <taxon>Neptunomonas</taxon>
    </lineage>
</organism>
<dbReference type="EC" id="3.4.-.-" evidence="2"/>
<dbReference type="PANTHER" id="PTHR30399:SF1">
    <property type="entry name" value="UTP PYROPHOSPHATASE"/>
    <property type="match status" value="1"/>
</dbReference>
<keyword evidence="2" id="KW-0645">Protease</keyword>
<dbReference type="AlphaFoldDB" id="A0AAW7XEE2"/>
<keyword evidence="2" id="KW-0378">Hydrolase</keyword>
<dbReference type="InterPro" id="IPR002725">
    <property type="entry name" value="YgjP-like_metallopeptidase"/>
</dbReference>
<dbReference type="InterPro" id="IPR053136">
    <property type="entry name" value="UTP_pyrophosphatase-like"/>
</dbReference>
<dbReference type="Pfam" id="PF01863">
    <property type="entry name" value="YgjP-like"/>
    <property type="match status" value="1"/>
</dbReference>
<keyword evidence="2" id="KW-0482">Metalloprotease</keyword>
<dbReference type="CDD" id="cd07344">
    <property type="entry name" value="M48_yhfN_like"/>
    <property type="match status" value="1"/>
</dbReference>
<dbReference type="PANTHER" id="PTHR30399">
    <property type="entry name" value="UNCHARACTERIZED PROTEIN YGJP"/>
    <property type="match status" value="1"/>
</dbReference>
<evidence type="ECO:0000259" key="1">
    <source>
        <dbReference type="Pfam" id="PF01863"/>
    </source>
</evidence>
<gene>
    <name evidence="2" type="ORF">Q4490_03145</name>
</gene>
<name>A0AAW7XEE2_9GAMM</name>
<feature type="domain" description="YgjP-like metallopeptidase" evidence="1">
    <location>
        <begin position="29"/>
        <end position="235"/>
    </location>
</feature>